<comment type="caution">
    <text evidence="1">The sequence shown here is derived from an EMBL/GenBank/DDBJ whole genome shotgun (WGS) entry which is preliminary data.</text>
</comment>
<evidence type="ECO:0000313" key="1">
    <source>
        <dbReference type="EMBL" id="MDQ0905009.1"/>
    </source>
</evidence>
<proteinExistence type="predicted"/>
<name>A0AAW8F5B3_9ACTN</name>
<dbReference type="EMBL" id="JAUSZV010000005">
    <property type="protein sequence ID" value="MDQ0905009.1"/>
    <property type="molecule type" value="Genomic_DNA"/>
</dbReference>
<dbReference type="Proteomes" id="UP001234216">
    <property type="component" value="Unassembled WGS sequence"/>
</dbReference>
<organism evidence="1 2">
    <name type="scientific">Streptomyces canus</name>
    <dbReference type="NCBI Taxonomy" id="58343"/>
    <lineage>
        <taxon>Bacteria</taxon>
        <taxon>Bacillati</taxon>
        <taxon>Actinomycetota</taxon>
        <taxon>Actinomycetes</taxon>
        <taxon>Kitasatosporales</taxon>
        <taxon>Streptomycetaceae</taxon>
        <taxon>Streptomyces</taxon>
        <taxon>Streptomyces aurantiacus group</taxon>
    </lineage>
</organism>
<accession>A0AAW8F5B3</accession>
<sequence>MSGRLEVDDRADVLDGEGCCDGYTQAVGCDKARHVPENI</sequence>
<protein>
    <submittedName>
        <fullName evidence="1">Uncharacterized protein</fullName>
    </submittedName>
</protein>
<dbReference type="AlphaFoldDB" id="A0AAW8F5B3"/>
<gene>
    <name evidence="1" type="ORF">QFZ22_000994</name>
</gene>
<reference evidence="1" key="1">
    <citation type="submission" date="2023-07" db="EMBL/GenBank/DDBJ databases">
        <title>Comparative genomics of wheat-associated soil bacteria to identify genetic determinants of phenazine resistance.</title>
        <authorList>
            <person name="Mouncey N."/>
        </authorList>
    </citation>
    <scope>NUCLEOTIDE SEQUENCE</scope>
    <source>
        <strain evidence="1">V4I22</strain>
    </source>
</reference>
<evidence type="ECO:0000313" key="2">
    <source>
        <dbReference type="Proteomes" id="UP001234216"/>
    </source>
</evidence>